<dbReference type="AlphaFoldDB" id="A0A151U047"/>
<dbReference type="GO" id="GO:0006355">
    <property type="term" value="P:regulation of DNA-templated transcription"/>
    <property type="evidence" value="ECO:0007669"/>
    <property type="project" value="InterPro"/>
</dbReference>
<protein>
    <submittedName>
        <fullName evidence="3">Auxin response factor 24</fullName>
    </submittedName>
</protein>
<dbReference type="PANTHER" id="PTHR31384:SF79">
    <property type="entry name" value="AUXIN RESPONSE FACTOR 2"/>
    <property type="match status" value="1"/>
</dbReference>
<dbReference type="InterPro" id="IPR053793">
    <property type="entry name" value="PB1-like"/>
</dbReference>
<comment type="subunit">
    <text evidence="1">Homodimers and heterodimers.</text>
</comment>
<organism evidence="3 4">
    <name type="scientific">Cajanus cajan</name>
    <name type="common">Pigeon pea</name>
    <name type="synonym">Cajanus indicus</name>
    <dbReference type="NCBI Taxonomy" id="3821"/>
    <lineage>
        <taxon>Eukaryota</taxon>
        <taxon>Viridiplantae</taxon>
        <taxon>Streptophyta</taxon>
        <taxon>Embryophyta</taxon>
        <taxon>Tracheophyta</taxon>
        <taxon>Spermatophyta</taxon>
        <taxon>Magnoliopsida</taxon>
        <taxon>eudicotyledons</taxon>
        <taxon>Gunneridae</taxon>
        <taxon>Pentapetalae</taxon>
        <taxon>rosids</taxon>
        <taxon>fabids</taxon>
        <taxon>Fabales</taxon>
        <taxon>Fabaceae</taxon>
        <taxon>Papilionoideae</taxon>
        <taxon>50 kb inversion clade</taxon>
        <taxon>NPAAA clade</taxon>
        <taxon>indigoferoid/millettioid clade</taxon>
        <taxon>Phaseoleae</taxon>
        <taxon>Cajanus</taxon>
    </lineage>
</organism>
<dbReference type="GO" id="GO:0009725">
    <property type="term" value="P:response to hormone"/>
    <property type="evidence" value="ECO:0007669"/>
    <property type="project" value="InterPro"/>
</dbReference>
<dbReference type="Proteomes" id="UP000075243">
    <property type="component" value="Chromosome 2"/>
</dbReference>
<dbReference type="GO" id="GO:0003677">
    <property type="term" value="F:DNA binding"/>
    <property type="evidence" value="ECO:0007669"/>
    <property type="project" value="InterPro"/>
</dbReference>
<evidence type="ECO:0000313" key="4">
    <source>
        <dbReference type="Proteomes" id="UP000075243"/>
    </source>
</evidence>
<dbReference type="STRING" id="3821.A0A151U047"/>
<dbReference type="Gene3D" id="3.10.20.90">
    <property type="entry name" value="Phosphatidylinositol 3-kinase Catalytic Subunit, Chain A, domain 1"/>
    <property type="match status" value="1"/>
</dbReference>
<evidence type="ECO:0000259" key="2">
    <source>
        <dbReference type="PROSITE" id="PS51745"/>
    </source>
</evidence>
<dbReference type="PANTHER" id="PTHR31384">
    <property type="entry name" value="AUXIN RESPONSE FACTOR 4-RELATED"/>
    <property type="match status" value="1"/>
</dbReference>
<proteinExistence type="predicted"/>
<gene>
    <name evidence="3" type="ORF">KK1_005285</name>
</gene>
<dbReference type="SUPFAM" id="SSF54277">
    <property type="entry name" value="CAD &amp; PB1 domains"/>
    <property type="match status" value="1"/>
</dbReference>
<accession>A0A151U047</accession>
<name>A0A151U047_CAJCA</name>
<dbReference type="EMBL" id="CM003604">
    <property type="protein sequence ID" value="KYP72686.1"/>
    <property type="molecule type" value="Genomic_DNA"/>
</dbReference>
<dbReference type="Gramene" id="C.cajan_05156.t">
    <property type="protein sequence ID" value="C.cajan_05156.t.cds1"/>
    <property type="gene ID" value="C.cajan_05156"/>
</dbReference>
<keyword evidence="4" id="KW-1185">Reference proteome</keyword>
<dbReference type="PROSITE" id="PS51745">
    <property type="entry name" value="PB1"/>
    <property type="match status" value="1"/>
</dbReference>
<evidence type="ECO:0000313" key="3">
    <source>
        <dbReference type="EMBL" id="KYP72686.1"/>
    </source>
</evidence>
<reference evidence="3 4" key="1">
    <citation type="journal article" date="2012" name="Nat. Biotechnol.">
        <title>Draft genome sequence of pigeonpea (Cajanus cajan), an orphan legume crop of resource-poor farmers.</title>
        <authorList>
            <person name="Varshney R.K."/>
            <person name="Chen W."/>
            <person name="Li Y."/>
            <person name="Bharti A.K."/>
            <person name="Saxena R.K."/>
            <person name="Schlueter J.A."/>
            <person name="Donoghue M.T."/>
            <person name="Azam S."/>
            <person name="Fan G."/>
            <person name="Whaley A.M."/>
            <person name="Farmer A.D."/>
            <person name="Sheridan J."/>
            <person name="Iwata A."/>
            <person name="Tuteja R."/>
            <person name="Penmetsa R.V."/>
            <person name="Wu W."/>
            <person name="Upadhyaya H.D."/>
            <person name="Yang S.P."/>
            <person name="Shah T."/>
            <person name="Saxena K.B."/>
            <person name="Michael T."/>
            <person name="McCombie W.R."/>
            <person name="Yang B."/>
            <person name="Zhang G."/>
            <person name="Yang H."/>
            <person name="Wang J."/>
            <person name="Spillane C."/>
            <person name="Cook D.R."/>
            <person name="May G.D."/>
            <person name="Xu X."/>
            <person name="Jackson S.A."/>
        </authorList>
    </citation>
    <scope>NUCLEOTIDE SEQUENCE [LARGE SCALE GENOMIC DNA]</scope>
    <source>
        <strain evidence="4">cv. Asha</strain>
    </source>
</reference>
<dbReference type="InterPro" id="IPR044835">
    <property type="entry name" value="ARF_plant"/>
</dbReference>
<feature type="non-terminal residue" evidence="3">
    <location>
        <position position="1"/>
    </location>
</feature>
<feature type="domain" description="PB1" evidence="2">
    <location>
        <begin position="1"/>
        <end position="64"/>
    </location>
</feature>
<sequence length="64" mass="7477">VFKKGMPIARSVNLTQLRGYDELIHKLDQLFEFGGQLISSQKNWLIAYTDYEEDIMLVGDDPWE</sequence>
<evidence type="ECO:0000256" key="1">
    <source>
        <dbReference type="ARBA" id="ARBA00011726"/>
    </source>
</evidence>
<dbReference type="OMA" id="KVRYILY"/>